<dbReference type="InterPro" id="IPR043429">
    <property type="entry name" value="ArtM/GltK/GlnP/TcyL/YhdX-like"/>
</dbReference>
<keyword evidence="12" id="KW-1185">Reference proteome</keyword>
<organism evidence="11 12">
    <name type="scientific">Mesorhizobium retamae</name>
    <dbReference type="NCBI Taxonomy" id="2912854"/>
    <lineage>
        <taxon>Bacteria</taxon>
        <taxon>Pseudomonadati</taxon>
        <taxon>Pseudomonadota</taxon>
        <taxon>Alphaproteobacteria</taxon>
        <taxon>Hyphomicrobiales</taxon>
        <taxon>Phyllobacteriaceae</taxon>
        <taxon>Mesorhizobium</taxon>
    </lineage>
</organism>
<dbReference type="InterPro" id="IPR010065">
    <property type="entry name" value="AA_ABC_transptr_permease_3TM"/>
</dbReference>
<keyword evidence="6" id="KW-0029">Amino-acid transport</keyword>
<evidence type="ECO:0000256" key="4">
    <source>
        <dbReference type="ARBA" id="ARBA00022475"/>
    </source>
</evidence>
<comment type="similarity">
    <text evidence="2">Belongs to the binding-protein-dependent transport system permease family. HisMQ subfamily.</text>
</comment>
<dbReference type="NCBIfam" id="TIGR01726">
    <property type="entry name" value="HEQRo_perm_3TM"/>
    <property type="match status" value="1"/>
</dbReference>
<protein>
    <submittedName>
        <fullName evidence="11">Amino acid ABC transporter permease</fullName>
    </submittedName>
</protein>
<evidence type="ECO:0000256" key="1">
    <source>
        <dbReference type="ARBA" id="ARBA00004429"/>
    </source>
</evidence>
<dbReference type="InterPro" id="IPR000515">
    <property type="entry name" value="MetI-like"/>
</dbReference>
<evidence type="ECO:0000313" key="11">
    <source>
        <dbReference type="EMBL" id="MCG7508494.1"/>
    </source>
</evidence>
<proteinExistence type="inferred from homology"/>
<evidence type="ECO:0000256" key="3">
    <source>
        <dbReference type="ARBA" id="ARBA00022448"/>
    </source>
</evidence>
<dbReference type="RefSeq" id="WP_239370003.1">
    <property type="nucleotide sequence ID" value="NZ_JAKREW010000044.1"/>
</dbReference>
<feature type="transmembrane region" description="Helical" evidence="9">
    <location>
        <begin position="55"/>
        <end position="75"/>
    </location>
</feature>
<dbReference type="InterPro" id="IPR035906">
    <property type="entry name" value="MetI-like_sf"/>
</dbReference>
<evidence type="ECO:0000256" key="8">
    <source>
        <dbReference type="ARBA" id="ARBA00023136"/>
    </source>
</evidence>
<dbReference type="CDD" id="cd06261">
    <property type="entry name" value="TM_PBP2"/>
    <property type="match status" value="1"/>
</dbReference>
<sequence>MGDIAIHLADWGPRLFEAAILTLVLTAASFSGAFALGLILEAMRTSRCAGLRHVVGCYIWVLRAVPLLIVLYLLYFVLPDLGITLSPLLTGTIGLVLVHGAYMAEIFRAGMQAIEQGQWEAARALGLTRLLCLRLVAIPQAIRHMFGPLIVAAISVLKDSSVCALIGVNELTLTSRAIMSETFMPLHVFLLAGLFYLALGWPASMLARAVERRMNVRSAVRHTTRFRASKAQACLASLAR</sequence>
<feature type="transmembrane region" description="Helical" evidence="9">
    <location>
        <begin position="20"/>
        <end position="43"/>
    </location>
</feature>
<evidence type="ECO:0000256" key="7">
    <source>
        <dbReference type="ARBA" id="ARBA00022989"/>
    </source>
</evidence>
<evidence type="ECO:0000313" key="12">
    <source>
        <dbReference type="Proteomes" id="UP001201701"/>
    </source>
</evidence>
<feature type="transmembrane region" description="Helical" evidence="9">
    <location>
        <begin position="188"/>
        <end position="207"/>
    </location>
</feature>
<evidence type="ECO:0000256" key="5">
    <source>
        <dbReference type="ARBA" id="ARBA00022692"/>
    </source>
</evidence>
<keyword evidence="7 9" id="KW-1133">Transmembrane helix</keyword>
<dbReference type="Gene3D" id="1.10.3720.10">
    <property type="entry name" value="MetI-like"/>
    <property type="match status" value="1"/>
</dbReference>
<gene>
    <name evidence="11" type="ORF">L4923_25980</name>
</gene>
<dbReference type="Pfam" id="PF00528">
    <property type="entry name" value="BPD_transp_1"/>
    <property type="match status" value="1"/>
</dbReference>
<feature type="domain" description="ABC transmembrane type-1" evidence="10">
    <location>
        <begin position="19"/>
        <end position="207"/>
    </location>
</feature>
<dbReference type="PANTHER" id="PTHR30614">
    <property type="entry name" value="MEMBRANE COMPONENT OF AMINO ACID ABC TRANSPORTER"/>
    <property type="match status" value="1"/>
</dbReference>
<comment type="caution">
    <text evidence="11">The sequence shown here is derived from an EMBL/GenBank/DDBJ whole genome shotgun (WGS) entry which is preliminary data.</text>
</comment>
<name>A0ABS9QM20_9HYPH</name>
<dbReference type="SUPFAM" id="SSF161098">
    <property type="entry name" value="MetI-like"/>
    <property type="match status" value="1"/>
</dbReference>
<feature type="transmembrane region" description="Helical" evidence="9">
    <location>
        <begin position="149"/>
        <end position="168"/>
    </location>
</feature>
<reference evidence="11 12" key="1">
    <citation type="submission" date="2022-02" db="EMBL/GenBank/DDBJ databases">
        <title>Draft genome sequence of Mezorhizobium retamae strain IRAMC:0171 isolated from Retama raetam nodules.</title>
        <authorList>
            <person name="Bengaied R."/>
            <person name="Sbissi I."/>
            <person name="Huber K."/>
            <person name="Ghodbane F."/>
            <person name="Nouioui I."/>
            <person name="Tarhouni M."/>
            <person name="Gtari M."/>
        </authorList>
    </citation>
    <scope>NUCLEOTIDE SEQUENCE [LARGE SCALE GENOMIC DNA]</scope>
    <source>
        <strain evidence="11 12">IRAMC:0171</strain>
    </source>
</reference>
<keyword evidence="3 9" id="KW-0813">Transport</keyword>
<dbReference type="EMBL" id="JAKREW010000044">
    <property type="protein sequence ID" value="MCG7508494.1"/>
    <property type="molecule type" value="Genomic_DNA"/>
</dbReference>
<keyword evidence="5 9" id="KW-0812">Transmembrane</keyword>
<keyword evidence="4" id="KW-1003">Cell membrane</keyword>
<evidence type="ECO:0000256" key="2">
    <source>
        <dbReference type="ARBA" id="ARBA00010072"/>
    </source>
</evidence>
<dbReference type="PROSITE" id="PS50928">
    <property type="entry name" value="ABC_TM1"/>
    <property type="match status" value="1"/>
</dbReference>
<comment type="subcellular location">
    <subcellularLocation>
        <location evidence="1">Cell inner membrane</location>
        <topology evidence="1">Multi-pass membrane protein</topology>
    </subcellularLocation>
    <subcellularLocation>
        <location evidence="9">Cell membrane</location>
        <topology evidence="9">Multi-pass membrane protein</topology>
    </subcellularLocation>
</comment>
<dbReference type="Proteomes" id="UP001201701">
    <property type="component" value="Unassembled WGS sequence"/>
</dbReference>
<evidence type="ECO:0000259" key="10">
    <source>
        <dbReference type="PROSITE" id="PS50928"/>
    </source>
</evidence>
<evidence type="ECO:0000256" key="6">
    <source>
        <dbReference type="ARBA" id="ARBA00022970"/>
    </source>
</evidence>
<accession>A0ABS9QM20</accession>
<dbReference type="PANTHER" id="PTHR30614:SF0">
    <property type="entry name" value="L-CYSTINE TRANSPORT SYSTEM PERMEASE PROTEIN TCYL"/>
    <property type="match status" value="1"/>
</dbReference>
<evidence type="ECO:0000256" key="9">
    <source>
        <dbReference type="RuleBase" id="RU363032"/>
    </source>
</evidence>
<keyword evidence="8 9" id="KW-0472">Membrane</keyword>
<feature type="transmembrane region" description="Helical" evidence="9">
    <location>
        <begin position="81"/>
        <end position="102"/>
    </location>
</feature>